<evidence type="ECO:0000313" key="3">
    <source>
        <dbReference type="Proteomes" id="UP001596263"/>
    </source>
</evidence>
<dbReference type="Proteomes" id="UP001596263">
    <property type="component" value="Unassembled WGS sequence"/>
</dbReference>
<dbReference type="Gene3D" id="3.20.20.80">
    <property type="entry name" value="Glycosidases"/>
    <property type="match status" value="1"/>
</dbReference>
<keyword evidence="3" id="KW-1185">Reference proteome</keyword>
<evidence type="ECO:0000313" key="2">
    <source>
        <dbReference type="EMBL" id="MFC5220677.1"/>
    </source>
</evidence>
<dbReference type="Gene3D" id="2.60.120.260">
    <property type="entry name" value="Galactose-binding domain-like"/>
    <property type="match status" value="3"/>
</dbReference>
<sequence length="722" mass="75130">MQLLTRLRARAAAVCAAALIAAAAAIAAPEPAFAVGGSATDWMNQGKFGVGMHYLAEGCPPGCSTGSYVTGEWPSAADWNNRVNSFDVPGLVQQLQSVGAKWFQISVGQISGYWASPNSVYEGLVPPTPEHPSRLAQRELIRDIGLALQGTGIKLMVYVPATAPRYDSYATVGLGGDPKGTDGEGGTYKPEFQANWVDVVSHWSQQWGNLVSGWWIDGGWLGHTTYFDNMISAARTGNAQSVVALNPGLNKWGPNSPNADFTAGEIDSDEWPQTTARFDTSLGTKAQKTYFAVAQTYWGNPPDAPMATSGDLMAWRTLGVTNAGGAITWDVGYDRANGHISASAMASLRAVGEAVGNIPAAGIRSEESASTITYSGSWGTSSGSQYSGGAARVSSSPGGSATFRFTGPSVKWIGARSEASGKADVSVDGQFVATVDLASSPATGNDVVFSRQGLAQGSHTITVTPQSAAEVTIDGFEVGTSDVDDSNPLVTYTGSFGSYNPGGCFDNTCHNANASGSTATYRFNGSRISWHGITGPDQGVATVSIDGGPPTTVNLAAPTRSVNVPVYTSPELPLDSRRGEHTIKITTQNAGWVTVDRFVTTPLLGSIVDDAQSGITYTGSFSGYNPGGCYAGTCHNSNSAGSTATVSFTGKGVTWYGIKGSDQGQADVYIDGALDATVNLTAPSRTVLTPVYTKTGLPPGDHTFKVVTRSGAWVTLDALQVT</sequence>
<feature type="signal peptide" evidence="1">
    <location>
        <begin position="1"/>
        <end position="27"/>
    </location>
</feature>
<feature type="chain" id="PRO_5046950116" evidence="1">
    <location>
        <begin position="28"/>
        <end position="722"/>
    </location>
</feature>
<evidence type="ECO:0000256" key="1">
    <source>
        <dbReference type="SAM" id="SignalP"/>
    </source>
</evidence>
<protein>
    <submittedName>
        <fullName evidence="2">Uncharacterized protein</fullName>
    </submittedName>
</protein>
<keyword evidence="1" id="KW-0732">Signal</keyword>
<accession>A0ABW0CZX5</accession>
<dbReference type="RefSeq" id="WP_380865775.1">
    <property type="nucleotide sequence ID" value="NZ_JBHSKM010000052.1"/>
</dbReference>
<organism evidence="2 3">
    <name type="scientific">Streptomyces coerulescens</name>
    <dbReference type="NCBI Taxonomy" id="29304"/>
    <lineage>
        <taxon>Bacteria</taxon>
        <taxon>Bacillati</taxon>
        <taxon>Actinomycetota</taxon>
        <taxon>Actinomycetes</taxon>
        <taxon>Kitasatosporales</taxon>
        <taxon>Streptomycetaceae</taxon>
        <taxon>Streptomyces</taxon>
    </lineage>
</organism>
<proteinExistence type="predicted"/>
<dbReference type="EMBL" id="JBHSKM010000052">
    <property type="protein sequence ID" value="MFC5220677.1"/>
    <property type="molecule type" value="Genomic_DNA"/>
</dbReference>
<reference evidence="3" key="1">
    <citation type="journal article" date="2019" name="Int. J. Syst. Evol. Microbiol.">
        <title>The Global Catalogue of Microorganisms (GCM) 10K type strain sequencing project: providing services to taxonomists for standard genome sequencing and annotation.</title>
        <authorList>
            <consortium name="The Broad Institute Genomics Platform"/>
            <consortium name="The Broad Institute Genome Sequencing Center for Infectious Disease"/>
            <person name="Wu L."/>
            <person name="Ma J."/>
        </authorList>
    </citation>
    <scope>NUCLEOTIDE SEQUENCE [LARGE SCALE GENOMIC DNA]</scope>
    <source>
        <strain evidence="3">KCTC 42586</strain>
    </source>
</reference>
<gene>
    <name evidence="2" type="ORF">ACFPQ9_43430</name>
</gene>
<comment type="caution">
    <text evidence="2">The sequence shown here is derived from an EMBL/GenBank/DDBJ whole genome shotgun (WGS) entry which is preliminary data.</text>
</comment>
<name>A0ABW0CZX5_STRCD</name>